<feature type="region of interest" description="Disordered" evidence="1">
    <location>
        <begin position="50"/>
        <end position="72"/>
    </location>
</feature>
<name>A0A8S5PPN3_9CAUD</name>
<evidence type="ECO:0000256" key="1">
    <source>
        <dbReference type="SAM" id="MobiDB-lite"/>
    </source>
</evidence>
<sequence length="72" mass="8231">MALFILDEARIIKNIEGIVRKVKRVTSGDAHHAPNMKKYQKTFLGDRFTAQPKKAGDWKNKQDTDGNPNSYK</sequence>
<organism evidence="2">
    <name type="scientific">Podoviridae sp. ctOAf25</name>
    <dbReference type="NCBI Taxonomy" id="2825245"/>
    <lineage>
        <taxon>Viruses</taxon>
        <taxon>Duplodnaviria</taxon>
        <taxon>Heunggongvirae</taxon>
        <taxon>Uroviricota</taxon>
        <taxon>Caudoviricetes</taxon>
    </lineage>
</organism>
<feature type="compositionally biased region" description="Basic and acidic residues" evidence="1">
    <location>
        <begin position="54"/>
        <end position="64"/>
    </location>
</feature>
<accession>A0A8S5PPN3</accession>
<reference evidence="2" key="1">
    <citation type="journal article" date="2021" name="Proc. Natl. Acad. Sci. U.S.A.">
        <title>A Catalog of Tens of Thousands of Viruses from Human Metagenomes Reveals Hidden Associations with Chronic Diseases.</title>
        <authorList>
            <person name="Tisza M.J."/>
            <person name="Buck C.B."/>
        </authorList>
    </citation>
    <scope>NUCLEOTIDE SEQUENCE</scope>
    <source>
        <strain evidence="2">CtOAf25</strain>
    </source>
</reference>
<proteinExistence type="predicted"/>
<dbReference type="EMBL" id="BK015468">
    <property type="protein sequence ID" value="DAE08401.1"/>
    <property type="molecule type" value="Genomic_DNA"/>
</dbReference>
<protein>
    <submittedName>
        <fullName evidence="2">Uncharacterized protein</fullName>
    </submittedName>
</protein>
<evidence type="ECO:0000313" key="2">
    <source>
        <dbReference type="EMBL" id="DAE08401.1"/>
    </source>
</evidence>